<gene>
    <name evidence="1" type="ORF">BS47DRAFT_7188</name>
</gene>
<dbReference type="EMBL" id="MU128909">
    <property type="protein sequence ID" value="KAF9521023.1"/>
    <property type="molecule type" value="Genomic_DNA"/>
</dbReference>
<keyword evidence="2" id="KW-1185">Reference proteome</keyword>
<name>A0A9P6BB05_9AGAM</name>
<accession>A0A9P6BB05</accession>
<evidence type="ECO:0000313" key="2">
    <source>
        <dbReference type="Proteomes" id="UP000886523"/>
    </source>
</evidence>
<dbReference type="AlphaFoldDB" id="A0A9P6BB05"/>
<protein>
    <submittedName>
        <fullName evidence="1">Uncharacterized protein</fullName>
    </submittedName>
</protein>
<sequence length="302" mass="33087">MAHSSCTLTAAAHSFLDAAFLDDQGHQVYRTRTNATLRQTFLSGEESGPFAAVQWPAPSTFLSTDPTVTIDGVQLPASEMLMSTHIIALASFAYQVIPITSSLRKLLQGVWQCFASNHHMVAHIEFATSCIRIELFSPPAAALTLSSSSISSPAPERTLFDTIILIALLVTADAGSIPTRRSSPRPVISLPFPHQISTEDFSRDVCEDRMSDISSVDTGSCAKLSEPVSPRKPRHAFDLRREAPQYDDDEQVTYLHFSGVYDLIPPPYTTSSSPTPMYSGPPSPRSVHHFDALKLCWVPNRI</sequence>
<reference evidence="1" key="1">
    <citation type="journal article" date="2020" name="Nat. Commun.">
        <title>Large-scale genome sequencing of mycorrhizal fungi provides insights into the early evolution of symbiotic traits.</title>
        <authorList>
            <person name="Miyauchi S."/>
            <person name="Kiss E."/>
            <person name="Kuo A."/>
            <person name="Drula E."/>
            <person name="Kohler A."/>
            <person name="Sanchez-Garcia M."/>
            <person name="Morin E."/>
            <person name="Andreopoulos B."/>
            <person name="Barry K.W."/>
            <person name="Bonito G."/>
            <person name="Buee M."/>
            <person name="Carver A."/>
            <person name="Chen C."/>
            <person name="Cichocki N."/>
            <person name="Clum A."/>
            <person name="Culley D."/>
            <person name="Crous P.W."/>
            <person name="Fauchery L."/>
            <person name="Girlanda M."/>
            <person name="Hayes R.D."/>
            <person name="Keri Z."/>
            <person name="LaButti K."/>
            <person name="Lipzen A."/>
            <person name="Lombard V."/>
            <person name="Magnuson J."/>
            <person name="Maillard F."/>
            <person name="Murat C."/>
            <person name="Nolan M."/>
            <person name="Ohm R.A."/>
            <person name="Pangilinan J."/>
            <person name="Pereira M.F."/>
            <person name="Perotto S."/>
            <person name="Peter M."/>
            <person name="Pfister S."/>
            <person name="Riley R."/>
            <person name="Sitrit Y."/>
            <person name="Stielow J.B."/>
            <person name="Szollosi G."/>
            <person name="Zifcakova L."/>
            <person name="Stursova M."/>
            <person name="Spatafora J.W."/>
            <person name="Tedersoo L."/>
            <person name="Vaario L.M."/>
            <person name="Yamada A."/>
            <person name="Yan M."/>
            <person name="Wang P."/>
            <person name="Xu J."/>
            <person name="Bruns T."/>
            <person name="Baldrian P."/>
            <person name="Vilgalys R."/>
            <person name="Dunand C."/>
            <person name="Henrissat B."/>
            <person name="Grigoriev I.V."/>
            <person name="Hibbett D."/>
            <person name="Nagy L.G."/>
            <person name="Martin F.M."/>
        </authorList>
    </citation>
    <scope>NUCLEOTIDE SEQUENCE</scope>
    <source>
        <strain evidence="1">UP504</strain>
    </source>
</reference>
<organism evidence="1 2">
    <name type="scientific">Hydnum rufescens UP504</name>
    <dbReference type="NCBI Taxonomy" id="1448309"/>
    <lineage>
        <taxon>Eukaryota</taxon>
        <taxon>Fungi</taxon>
        <taxon>Dikarya</taxon>
        <taxon>Basidiomycota</taxon>
        <taxon>Agaricomycotina</taxon>
        <taxon>Agaricomycetes</taxon>
        <taxon>Cantharellales</taxon>
        <taxon>Hydnaceae</taxon>
        <taxon>Hydnum</taxon>
    </lineage>
</organism>
<dbReference type="Proteomes" id="UP000886523">
    <property type="component" value="Unassembled WGS sequence"/>
</dbReference>
<proteinExistence type="predicted"/>
<evidence type="ECO:0000313" key="1">
    <source>
        <dbReference type="EMBL" id="KAF9521023.1"/>
    </source>
</evidence>
<comment type="caution">
    <text evidence="1">The sequence shown here is derived from an EMBL/GenBank/DDBJ whole genome shotgun (WGS) entry which is preliminary data.</text>
</comment>